<dbReference type="Proteomes" id="UP001160130">
    <property type="component" value="Unassembled WGS sequence"/>
</dbReference>
<reference evidence="1 2" key="1">
    <citation type="submission" date="2023-04" db="EMBL/GenBank/DDBJ databases">
        <title>Forest soil microbial communities from Buena Vista Peninsula, Colon Province, Panama.</title>
        <authorList>
            <person name="Bouskill N."/>
        </authorList>
    </citation>
    <scope>NUCLEOTIDE SEQUENCE [LARGE SCALE GENOMIC DNA]</scope>
    <source>
        <strain evidence="1 2">AC80</strain>
    </source>
</reference>
<organism evidence="1 2">
    <name type="scientific">Mycolicibacterium frederiksbergense</name>
    <dbReference type="NCBI Taxonomy" id="117567"/>
    <lineage>
        <taxon>Bacteria</taxon>
        <taxon>Bacillati</taxon>
        <taxon>Actinomycetota</taxon>
        <taxon>Actinomycetes</taxon>
        <taxon>Mycobacteriales</taxon>
        <taxon>Mycobacteriaceae</taxon>
        <taxon>Mycolicibacterium</taxon>
    </lineage>
</organism>
<protein>
    <recommendedName>
        <fullName evidence="3">YbaB/EbfC family DNA-binding protein</fullName>
    </recommendedName>
</protein>
<evidence type="ECO:0000313" key="1">
    <source>
        <dbReference type="EMBL" id="MDH6194844.1"/>
    </source>
</evidence>
<keyword evidence="2" id="KW-1185">Reference proteome</keyword>
<accession>A0ABT6KVV5</accession>
<evidence type="ECO:0008006" key="3">
    <source>
        <dbReference type="Google" id="ProtNLM"/>
    </source>
</evidence>
<sequence>MAGSGGQERSDRGMSLLQRLSAVLGEVMSVVEEEDNALTVTVDGSVASVRVVTIAEGLEMVSLTQPLAWDLPLNNKIRERVSEHASKTMLGAVVLVEKLVPTPTNGATANAAARNRPAKKVADVMLRYNFPAAGLTDDALRTLILMVLATGADVRRDLIS</sequence>
<comment type="caution">
    <text evidence="1">The sequence shown here is derived from an EMBL/GenBank/DDBJ whole genome shotgun (WGS) entry which is preliminary data.</text>
</comment>
<evidence type="ECO:0000313" key="2">
    <source>
        <dbReference type="Proteomes" id="UP001160130"/>
    </source>
</evidence>
<dbReference type="EMBL" id="JARXVE010000002">
    <property type="protein sequence ID" value="MDH6194844.1"/>
    <property type="molecule type" value="Genomic_DNA"/>
</dbReference>
<gene>
    <name evidence="1" type="ORF">M2272_001473</name>
</gene>
<name>A0ABT6KVV5_9MYCO</name>
<proteinExistence type="predicted"/>